<accession>A0A803Q5D3</accession>
<protein>
    <submittedName>
        <fullName evidence="1">Uncharacterized protein</fullName>
    </submittedName>
</protein>
<organism evidence="1 2">
    <name type="scientific">Cannabis sativa</name>
    <name type="common">Hemp</name>
    <name type="synonym">Marijuana</name>
    <dbReference type="NCBI Taxonomy" id="3483"/>
    <lineage>
        <taxon>Eukaryota</taxon>
        <taxon>Viridiplantae</taxon>
        <taxon>Streptophyta</taxon>
        <taxon>Embryophyta</taxon>
        <taxon>Tracheophyta</taxon>
        <taxon>Spermatophyta</taxon>
        <taxon>Magnoliopsida</taxon>
        <taxon>eudicotyledons</taxon>
        <taxon>Gunneridae</taxon>
        <taxon>Pentapetalae</taxon>
        <taxon>rosids</taxon>
        <taxon>fabids</taxon>
        <taxon>Rosales</taxon>
        <taxon>Cannabaceae</taxon>
        <taxon>Cannabis</taxon>
    </lineage>
</organism>
<proteinExistence type="predicted"/>
<dbReference type="EMBL" id="UZAU01000635">
    <property type="status" value="NOT_ANNOTATED_CDS"/>
    <property type="molecule type" value="Genomic_DNA"/>
</dbReference>
<reference evidence="1" key="1">
    <citation type="submission" date="2018-11" db="EMBL/GenBank/DDBJ databases">
        <authorList>
            <person name="Grassa J C."/>
        </authorList>
    </citation>
    <scope>NUCLEOTIDE SEQUENCE [LARGE SCALE GENOMIC DNA]</scope>
</reference>
<evidence type="ECO:0000313" key="2">
    <source>
        <dbReference type="Proteomes" id="UP000596661"/>
    </source>
</evidence>
<dbReference type="AlphaFoldDB" id="A0A803Q5D3"/>
<name>A0A803Q5D3_CANSA</name>
<reference evidence="1" key="2">
    <citation type="submission" date="2021-03" db="UniProtKB">
        <authorList>
            <consortium name="EnsemblPlants"/>
        </authorList>
    </citation>
    <scope>IDENTIFICATION</scope>
</reference>
<dbReference type="Proteomes" id="UP000596661">
    <property type="component" value="Chromosome 7"/>
</dbReference>
<dbReference type="Gramene" id="evm.model.07.532">
    <property type="protein sequence ID" value="cds.evm.model.07.532"/>
    <property type="gene ID" value="evm.TU.07.532"/>
</dbReference>
<evidence type="ECO:0000313" key="1">
    <source>
        <dbReference type="EnsemblPlants" id="cds.evm.model.07.532"/>
    </source>
</evidence>
<sequence>MGAAEWSEVYEWEVISNQRVDAMVGTNGAEPATIVLISNPVTGLSAQGVAATLSISAPITSSEGMRTSRSPCLWPRFRHTTPTDRLSNGRIPVDYLGSVSLFLKMKLHSED</sequence>
<keyword evidence="2" id="KW-1185">Reference proteome</keyword>
<dbReference type="EnsemblPlants" id="evm.model.07.532">
    <property type="protein sequence ID" value="cds.evm.model.07.532"/>
    <property type="gene ID" value="evm.TU.07.532"/>
</dbReference>